<dbReference type="EMBL" id="CP011859">
    <property type="protein sequence ID" value="AQY21442.1"/>
    <property type="molecule type" value="Genomic_DNA"/>
</dbReference>
<dbReference type="AlphaFoldDB" id="A0A1S7DQQ8"/>
<gene>
    <name evidence="1" type="ORF">AB406_0484</name>
</gene>
<sequence>MTKNLFCGLSDKAQRELEILRGLYSQDELEDCLFSVFQDAYLYEDCLAEEEREKRAMLHSLLRKVLKDILTLKTEEICTTETQQI</sequence>
<accession>A0A1S7DQQ8</accession>
<evidence type="ECO:0000313" key="2">
    <source>
        <dbReference type="Proteomes" id="UP000189883"/>
    </source>
</evidence>
<dbReference type="RefSeq" id="WP_079206704.1">
    <property type="nucleotide sequence ID" value="NZ_CP011859.1"/>
</dbReference>
<name>A0A1S7DQQ8_RIEAN</name>
<evidence type="ECO:0000313" key="1">
    <source>
        <dbReference type="EMBL" id="AQY21442.1"/>
    </source>
</evidence>
<protein>
    <submittedName>
        <fullName evidence="1">Uncharacterized protein</fullName>
    </submittedName>
</protein>
<proteinExistence type="predicted"/>
<reference evidence="1 2" key="1">
    <citation type="submission" date="2015-06" db="EMBL/GenBank/DDBJ databases">
        <title>R. anatipestifer strain HXb2 is the most virulent strain so far, and the genome sequence would help us uncover the pathogenesis.</title>
        <authorList>
            <person name="Hu Q."/>
            <person name="Qi J."/>
            <person name="Bo H."/>
            <person name="Liu G."/>
            <person name="Tao M."/>
            <person name="Ding Y."/>
            <person name="Xue Y."/>
        </authorList>
    </citation>
    <scope>NUCLEOTIDE SEQUENCE [LARGE SCALE GENOMIC DNA]</scope>
    <source>
        <strain evidence="1 2">HXb2</strain>
    </source>
</reference>
<organism evidence="1 2">
    <name type="scientific">Riemerella anatipestifer</name>
    <name type="common">Moraxella anatipestifer</name>
    <dbReference type="NCBI Taxonomy" id="34085"/>
    <lineage>
        <taxon>Bacteria</taxon>
        <taxon>Pseudomonadati</taxon>
        <taxon>Bacteroidota</taxon>
        <taxon>Flavobacteriia</taxon>
        <taxon>Flavobacteriales</taxon>
        <taxon>Weeksellaceae</taxon>
        <taxon>Riemerella</taxon>
    </lineage>
</organism>
<dbReference type="Proteomes" id="UP000189883">
    <property type="component" value="Chromosome"/>
</dbReference>